<dbReference type="AlphaFoldDB" id="A0AAF3ESS0"/>
<dbReference type="Proteomes" id="UP000887575">
    <property type="component" value="Unassembled WGS sequence"/>
</dbReference>
<reference evidence="2" key="1">
    <citation type="submission" date="2024-02" db="UniProtKB">
        <authorList>
            <consortium name="WormBaseParasite"/>
        </authorList>
    </citation>
    <scope>IDENTIFICATION</scope>
</reference>
<evidence type="ECO:0000313" key="2">
    <source>
        <dbReference type="WBParaSite" id="MBELARI_LOCUS16654"/>
    </source>
</evidence>
<sequence>MSGTKFEFIAVCYKIFWCPDYDQEPAPGNGYVVFLKSITISAFDGADFDIDYAQNGCNAVHLSEPDRSNVEQINAPCWDPLPFSIEGRTLTAESGEVILNNEGPLTMIKFIQTDPLSTNPECKTFQQELSCLNHVQDSYPVYAGGNPEEELLDVNLDTTTLWTPFWYPWLFDQPDLIAYALMNSHQYYNKAPKVLANLIIYIDEAVDLIMDFTKLPCNNKACTDPPQFTVNNITLEVDSDDTIV</sequence>
<evidence type="ECO:0000313" key="1">
    <source>
        <dbReference type="Proteomes" id="UP000887575"/>
    </source>
</evidence>
<protein>
    <submittedName>
        <fullName evidence="2">Uncharacterized protein</fullName>
    </submittedName>
</protein>
<organism evidence="1 2">
    <name type="scientific">Mesorhabditis belari</name>
    <dbReference type="NCBI Taxonomy" id="2138241"/>
    <lineage>
        <taxon>Eukaryota</taxon>
        <taxon>Metazoa</taxon>
        <taxon>Ecdysozoa</taxon>
        <taxon>Nematoda</taxon>
        <taxon>Chromadorea</taxon>
        <taxon>Rhabditida</taxon>
        <taxon>Rhabditina</taxon>
        <taxon>Rhabditomorpha</taxon>
        <taxon>Rhabditoidea</taxon>
        <taxon>Rhabditidae</taxon>
        <taxon>Mesorhabditinae</taxon>
        <taxon>Mesorhabditis</taxon>
    </lineage>
</organism>
<name>A0AAF3ESS0_9BILA</name>
<proteinExistence type="predicted"/>
<keyword evidence="1" id="KW-1185">Reference proteome</keyword>
<accession>A0AAF3ESS0</accession>
<dbReference type="WBParaSite" id="MBELARI_LOCUS16654">
    <property type="protein sequence ID" value="MBELARI_LOCUS16654"/>
    <property type="gene ID" value="MBELARI_LOCUS16654"/>
</dbReference>